<evidence type="ECO:0000256" key="1">
    <source>
        <dbReference type="SAM" id="MobiDB-lite"/>
    </source>
</evidence>
<evidence type="ECO:0008006" key="4">
    <source>
        <dbReference type="Google" id="ProtNLM"/>
    </source>
</evidence>
<feature type="signal peptide" evidence="2">
    <location>
        <begin position="1"/>
        <end position="28"/>
    </location>
</feature>
<accession>A0AA95KQW7</accession>
<reference evidence="3" key="2">
    <citation type="submission" date="2023-04" db="EMBL/GenBank/DDBJ databases">
        <authorList>
            <person name="Beletskiy A.V."/>
            <person name="Mardanov A.V."/>
            <person name="Ravin N.V."/>
        </authorList>
    </citation>
    <scope>NUCLEOTIDE SEQUENCE</scope>
    <source>
        <strain evidence="3">GKL-02</strain>
    </source>
</reference>
<feature type="chain" id="PRO_5041743680" description="Lipoprotein" evidence="2">
    <location>
        <begin position="29"/>
        <end position="128"/>
    </location>
</feature>
<sequence length="128" mass="13830">MKVMKKSAILACACAAVFLAGCSVFEQSAEPPDKDKTPPVANTGAGSSKPVPPAIKPDPKPKPSPAVPAPGTPDEYFREWIKQDGNKAVLQAWLNKKPNAPKDIDKFLSEANYKDLRYEAYADLKSSK</sequence>
<dbReference type="KEGG" id="tput:QJT81_03995"/>
<dbReference type="AlphaFoldDB" id="A0AA95KQW7"/>
<protein>
    <recommendedName>
        <fullName evidence="4">Lipoprotein</fullName>
    </recommendedName>
</protein>
<feature type="region of interest" description="Disordered" evidence="1">
    <location>
        <begin position="28"/>
        <end position="75"/>
    </location>
</feature>
<organism evidence="3">
    <name type="scientific">Candidatus Thiothrix putei</name>
    <dbReference type="NCBI Taxonomy" id="3080811"/>
    <lineage>
        <taxon>Bacteria</taxon>
        <taxon>Pseudomonadati</taxon>
        <taxon>Pseudomonadota</taxon>
        <taxon>Gammaproteobacteria</taxon>
        <taxon>Thiotrichales</taxon>
        <taxon>Thiotrichaceae</taxon>
        <taxon>Thiothrix</taxon>
    </lineage>
</organism>
<dbReference type="Proteomes" id="UP001301326">
    <property type="component" value="Chromosome"/>
</dbReference>
<dbReference type="EMBL" id="CP124756">
    <property type="protein sequence ID" value="WGZ95163.1"/>
    <property type="molecule type" value="Genomic_DNA"/>
</dbReference>
<name>A0AA95KQW7_9GAMM</name>
<feature type="compositionally biased region" description="Pro residues" evidence="1">
    <location>
        <begin position="50"/>
        <end position="71"/>
    </location>
</feature>
<proteinExistence type="predicted"/>
<evidence type="ECO:0000313" key="3">
    <source>
        <dbReference type="EMBL" id="WGZ95163.1"/>
    </source>
</evidence>
<keyword evidence="2" id="KW-0732">Signal</keyword>
<gene>
    <name evidence="3" type="ORF">QJT81_03995</name>
</gene>
<evidence type="ECO:0000256" key="2">
    <source>
        <dbReference type="SAM" id="SignalP"/>
    </source>
</evidence>
<dbReference type="PROSITE" id="PS51257">
    <property type="entry name" value="PROKAR_LIPOPROTEIN"/>
    <property type="match status" value="1"/>
</dbReference>
<reference evidence="3" key="1">
    <citation type="journal article" date="2023" name="Int. J. Mol. Sci.">
        <title>Metagenomics Revealed a New Genus 'Candidatus Thiocaldithrix dubininis' gen. nov., sp. nov. and a New Species 'Candidatus Thiothrix putei' sp. nov. in the Family Thiotrichaceae, Some Members of Which Have Traits of Both Na+- and H+-Motive Energetics.</title>
        <authorList>
            <person name="Ravin N.V."/>
            <person name="Muntyan M.S."/>
            <person name="Smolyakov D.D."/>
            <person name="Rudenko T.S."/>
            <person name="Beletsky A.V."/>
            <person name="Mardanov A.V."/>
            <person name="Grabovich M.Y."/>
        </authorList>
    </citation>
    <scope>NUCLEOTIDE SEQUENCE</scope>
    <source>
        <strain evidence="3">GKL-02</strain>
    </source>
</reference>